<evidence type="ECO:0000313" key="1">
    <source>
        <dbReference type="EMBL" id="PNT31718.1"/>
    </source>
</evidence>
<dbReference type="InParanoid" id="A0A2K2A2G8"/>
<evidence type="ECO:0000313" key="2">
    <source>
        <dbReference type="Proteomes" id="UP000006729"/>
    </source>
</evidence>
<protein>
    <submittedName>
        <fullName evidence="1">Uncharacterized protein</fullName>
    </submittedName>
</protein>
<name>A0A2K2A2G8_POPTR</name>
<proteinExistence type="predicted"/>
<gene>
    <name evidence="1" type="ORF">POPTR_006G145400</name>
</gene>
<sequence length="77" mass="9147">MEPIRFLWNTLKSHASYVGHGYKRSCFCFSSYDNPRFNSSSSKSTRKQQFHFIQSRKTEKKVNNLIHSNVTNGRKFR</sequence>
<accession>A0A2K2A2G8</accession>
<reference evidence="1 2" key="1">
    <citation type="journal article" date="2006" name="Science">
        <title>The genome of black cottonwood, Populus trichocarpa (Torr. &amp; Gray).</title>
        <authorList>
            <person name="Tuskan G.A."/>
            <person name="Difazio S."/>
            <person name="Jansson S."/>
            <person name="Bohlmann J."/>
            <person name="Grigoriev I."/>
            <person name="Hellsten U."/>
            <person name="Putnam N."/>
            <person name="Ralph S."/>
            <person name="Rombauts S."/>
            <person name="Salamov A."/>
            <person name="Schein J."/>
            <person name="Sterck L."/>
            <person name="Aerts A."/>
            <person name="Bhalerao R.R."/>
            <person name="Bhalerao R.P."/>
            <person name="Blaudez D."/>
            <person name="Boerjan W."/>
            <person name="Brun A."/>
            <person name="Brunner A."/>
            <person name="Busov V."/>
            <person name="Campbell M."/>
            <person name="Carlson J."/>
            <person name="Chalot M."/>
            <person name="Chapman J."/>
            <person name="Chen G.L."/>
            <person name="Cooper D."/>
            <person name="Coutinho P.M."/>
            <person name="Couturier J."/>
            <person name="Covert S."/>
            <person name="Cronk Q."/>
            <person name="Cunningham R."/>
            <person name="Davis J."/>
            <person name="Degroeve S."/>
            <person name="Dejardin A."/>
            <person name="Depamphilis C."/>
            <person name="Detter J."/>
            <person name="Dirks B."/>
            <person name="Dubchak I."/>
            <person name="Duplessis S."/>
            <person name="Ehlting J."/>
            <person name="Ellis B."/>
            <person name="Gendler K."/>
            <person name="Goodstein D."/>
            <person name="Gribskov M."/>
            <person name="Grimwood J."/>
            <person name="Groover A."/>
            <person name="Gunter L."/>
            <person name="Hamberger B."/>
            <person name="Heinze B."/>
            <person name="Helariutta Y."/>
            <person name="Henrissat B."/>
            <person name="Holligan D."/>
            <person name="Holt R."/>
            <person name="Huang W."/>
            <person name="Islam-Faridi N."/>
            <person name="Jones S."/>
            <person name="Jones-Rhoades M."/>
            <person name="Jorgensen R."/>
            <person name="Joshi C."/>
            <person name="Kangasjarvi J."/>
            <person name="Karlsson J."/>
            <person name="Kelleher C."/>
            <person name="Kirkpatrick R."/>
            <person name="Kirst M."/>
            <person name="Kohler A."/>
            <person name="Kalluri U."/>
            <person name="Larimer F."/>
            <person name="Leebens-Mack J."/>
            <person name="Leple J.C."/>
            <person name="Locascio P."/>
            <person name="Lou Y."/>
            <person name="Lucas S."/>
            <person name="Martin F."/>
            <person name="Montanini B."/>
            <person name="Napoli C."/>
            <person name="Nelson D.R."/>
            <person name="Nelson C."/>
            <person name="Nieminen K."/>
            <person name="Nilsson O."/>
            <person name="Pereda V."/>
            <person name="Peter G."/>
            <person name="Philippe R."/>
            <person name="Pilate G."/>
            <person name="Poliakov A."/>
            <person name="Razumovskaya J."/>
            <person name="Richardson P."/>
            <person name="Rinaldi C."/>
            <person name="Ritland K."/>
            <person name="Rouze P."/>
            <person name="Ryaboy D."/>
            <person name="Schmutz J."/>
            <person name="Schrader J."/>
            <person name="Segerman B."/>
            <person name="Shin H."/>
            <person name="Siddiqui A."/>
            <person name="Sterky F."/>
            <person name="Terry A."/>
            <person name="Tsai C.J."/>
            <person name="Uberbacher E."/>
            <person name="Unneberg P."/>
            <person name="Vahala J."/>
            <person name="Wall K."/>
            <person name="Wessler S."/>
            <person name="Yang G."/>
            <person name="Yin T."/>
            <person name="Douglas C."/>
            <person name="Marra M."/>
            <person name="Sandberg G."/>
            <person name="Van de Peer Y."/>
            <person name="Rokhsar D."/>
        </authorList>
    </citation>
    <scope>NUCLEOTIDE SEQUENCE [LARGE SCALE GENOMIC DNA]</scope>
    <source>
        <strain evidence="2">cv. Nisqually</strain>
    </source>
</reference>
<organism evidence="1 2">
    <name type="scientific">Populus trichocarpa</name>
    <name type="common">Western balsam poplar</name>
    <name type="synonym">Populus balsamifera subsp. trichocarpa</name>
    <dbReference type="NCBI Taxonomy" id="3694"/>
    <lineage>
        <taxon>Eukaryota</taxon>
        <taxon>Viridiplantae</taxon>
        <taxon>Streptophyta</taxon>
        <taxon>Embryophyta</taxon>
        <taxon>Tracheophyta</taxon>
        <taxon>Spermatophyta</taxon>
        <taxon>Magnoliopsida</taxon>
        <taxon>eudicotyledons</taxon>
        <taxon>Gunneridae</taxon>
        <taxon>Pentapetalae</taxon>
        <taxon>rosids</taxon>
        <taxon>fabids</taxon>
        <taxon>Malpighiales</taxon>
        <taxon>Salicaceae</taxon>
        <taxon>Saliceae</taxon>
        <taxon>Populus</taxon>
    </lineage>
</organism>
<dbReference type="Proteomes" id="UP000006729">
    <property type="component" value="Chromosome 6"/>
</dbReference>
<keyword evidence="2" id="KW-1185">Reference proteome</keyword>
<dbReference type="AlphaFoldDB" id="A0A2K2A2G8"/>
<dbReference type="EMBL" id="CM009295">
    <property type="protein sequence ID" value="PNT31718.1"/>
    <property type="molecule type" value="Genomic_DNA"/>
</dbReference>